<proteinExistence type="predicted"/>
<gene>
    <name evidence="1" type="ORF">SDC9_204295</name>
</gene>
<dbReference type="EMBL" id="VSSQ01127133">
    <property type="protein sequence ID" value="MPN56605.1"/>
    <property type="molecule type" value="Genomic_DNA"/>
</dbReference>
<comment type="caution">
    <text evidence="1">The sequence shown here is derived from an EMBL/GenBank/DDBJ whole genome shotgun (WGS) entry which is preliminary data.</text>
</comment>
<dbReference type="AlphaFoldDB" id="A0A645IYT5"/>
<sequence>MAAYNSKKFYTAYKVFKTILDYKDAADYADRCIQSKPSTGETYHNGSYYSAQNKLTIIATYSGSTYIKIYSGTTLVSTIFFNGAKTVSITLPNGSYKIKEAIGDTWFGAEEMFGDKGYYAVLTFNGGAETYNFSNGEYQLTLGGVANGNVGSNNQNWNNF</sequence>
<organism evidence="1">
    <name type="scientific">bioreactor metagenome</name>
    <dbReference type="NCBI Taxonomy" id="1076179"/>
    <lineage>
        <taxon>unclassified sequences</taxon>
        <taxon>metagenomes</taxon>
        <taxon>ecological metagenomes</taxon>
    </lineage>
</organism>
<accession>A0A645IYT5</accession>
<protein>
    <submittedName>
        <fullName evidence="1">Uncharacterized protein</fullName>
    </submittedName>
</protein>
<reference evidence="1" key="1">
    <citation type="submission" date="2019-08" db="EMBL/GenBank/DDBJ databases">
        <authorList>
            <person name="Kucharzyk K."/>
            <person name="Murdoch R.W."/>
            <person name="Higgins S."/>
            <person name="Loffler F."/>
        </authorList>
    </citation>
    <scope>NUCLEOTIDE SEQUENCE</scope>
</reference>
<name>A0A645IYT5_9ZZZZ</name>
<evidence type="ECO:0000313" key="1">
    <source>
        <dbReference type="EMBL" id="MPN56605.1"/>
    </source>
</evidence>